<reference evidence="3 4" key="1">
    <citation type="submission" date="2015-11" db="EMBL/GenBank/DDBJ databases">
        <title>Genomic analysis of 38 Legionella species identifies large and diverse effector repertoires.</title>
        <authorList>
            <person name="Burstein D."/>
            <person name="Amaro F."/>
            <person name="Zusman T."/>
            <person name="Lifshitz Z."/>
            <person name="Cohen O."/>
            <person name="Gilbert J.A."/>
            <person name="Pupko T."/>
            <person name="Shuman H.A."/>
            <person name="Segal G."/>
        </authorList>
    </citation>
    <scope>NUCLEOTIDE SEQUENCE [LARGE SCALE GENOMIC DNA]</scope>
    <source>
        <strain evidence="3 4">BL-540</strain>
    </source>
</reference>
<dbReference type="EMBL" id="LNYJ01000011">
    <property type="protein sequence ID" value="KTD18282.1"/>
    <property type="molecule type" value="Genomic_DNA"/>
</dbReference>
<name>A0A0W0VDW6_9GAMM</name>
<dbReference type="GO" id="GO:0009279">
    <property type="term" value="C:cell outer membrane"/>
    <property type="evidence" value="ECO:0007669"/>
    <property type="project" value="UniProtKB-SubCell"/>
</dbReference>
<comment type="similarity">
    <text evidence="1 2">Belongs to the outer membrane factor (OMF) (TC 1.B.17) family.</text>
</comment>
<sequence>MRHCLGIFTVSTCLLLSSCLVGPNYKEPRKLVASHWIQKSPAVKEAPVHEATWWKVFNDPTLTYLVEQAYQNNLSLQVAGIRVLQTRAQLAQSVGELYPQQQALFGNYTYQRVGGSSLQDILPSSFETAVLGVTASWELDFWGKYRRAIRSNDANFLASIAAYDNALVSLTADVASSYMNIRTYEELIRVTKANIQLQTMSLRIAKSRFKAGETSLLDVEQAQTELASTIASLPPLVASLQRYKDLLGLLLGTVPNAVDCFLIKSNGIPKAPQQVAVGIPIETLAQRPDIHQARLAAIAQSEAIGAVKANLFPSFSLSGTFAFAANTIGNNSISDIFKWSNRNIAAGPGFTWPILNYGQITNAVRVQDAVFQETVLNYVNQVLKAQQEVQDNISRYIQARKAEQALVFANNSAIKTTKLALTRYKEGQTNYTAVLNAEQQQLRIQTSLTNAKGETAKALVALYRSLGGGWQIRNGNDVVPQHIKAEMAQRTNWGSLLKQKNHEPPITKGQRLKQLYLPNW</sequence>
<dbReference type="PANTHER" id="PTHR30203:SF31">
    <property type="entry name" value="RND EFFLUX SYSTEM, OUTER MEMBRANE LIPOPROTEIN, NODT"/>
    <property type="match status" value="1"/>
</dbReference>
<dbReference type="Gene3D" id="1.20.1600.10">
    <property type="entry name" value="Outer membrane efflux proteins (OEP)"/>
    <property type="match status" value="1"/>
</dbReference>
<accession>A0A0W0VDW6</accession>
<dbReference type="InterPro" id="IPR003423">
    <property type="entry name" value="OMP_efflux"/>
</dbReference>
<dbReference type="GO" id="GO:0015562">
    <property type="term" value="F:efflux transmembrane transporter activity"/>
    <property type="evidence" value="ECO:0007669"/>
    <property type="project" value="InterPro"/>
</dbReference>
<keyword evidence="2" id="KW-1134">Transmembrane beta strand</keyword>
<keyword evidence="4" id="KW-1185">Reference proteome</keyword>
<dbReference type="OrthoDB" id="9770517at2"/>
<evidence type="ECO:0000256" key="2">
    <source>
        <dbReference type="RuleBase" id="RU362097"/>
    </source>
</evidence>
<evidence type="ECO:0000313" key="4">
    <source>
        <dbReference type="Proteomes" id="UP000055035"/>
    </source>
</evidence>
<keyword evidence="2" id="KW-0812">Transmembrane</keyword>
<dbReference type="RefSeq" id="WP_058471957.1">
    <property type="nucleotide sequence ID" value="NZ_CAAAIC010000006.1"/>
</dbReference>
<dbReference type="PROSITE" id="PS51257">
    <property type="entry name" value="PROKAR_LIPOPROTEIN"/>
    <property type="match status" value="1"/>
</dbReference>
<comment type="caution">
    <text evidence="3">The sequence shown here is derived from an EMBL/GenBank/DDBJ whole genome shotgun (WGS) entry which is preliminary data.</text>
</comment>
<evidence type="ECO:0000313" key="3">
    <source>
        <dbReference type="EMBL" id="KTD18282.1"/>
    </source>
</evidence>
<comment type="subcellular location">
    <subcellularLocation>
        <location evidence="2">Cell outer membrane</location>
        <topology evidence="2">Lipid-anchor</topology>
    </subcellularLocation>
</comment>
<keyword evidence="2" id="KW-0449">Lipoprotein</keyword>
<protein>
    <submittedName>
        <fullName evidence="3">Outer membrane efflux protein</fullName>
    </submittedName>
</protein>
<dbReference type="NCBIfam" id="TIGR01845">
    <property type="entry name" value="outer_NodT"/>
    <property type="match status" value="1"/>
</dbReference>
<dbReference type="AlphaFoldDB" id="A0A0W0VDW6"/>
<dbReference type="PANTHER" id="PTHR30203">
    <property type="entry name" value="OUTER MEMBRANE CATION EFFLUX PROTEIN"/>
    <property type="match status" value="1"/>
</dbReference>
<dbReference type="STRING" id="456.Ljor_2588"/>
<dbReference type="SUPFAM" id="SSF56954">
    <property type="entry name" value="Outer membrane efflux proteins (OEP)"/>
    <property type="match status" value="1"/>
</dbReference>
<keyword evidence="2" id="KW-0472">Membrane</keyword>
<gene>
    <name evidence="3" type="ORF">Ljor_2588</name>
</gene>
<dbReference type="Gene3D" id="2.20.200.10">
    <property type="entry name" value="Outer membrane efflux proteins (OEP)"/>
    <property type="match status" value="1"/>
</dbReference>
<dbReference type="Pfam" id="PF02321">
    <property type="entry name" value="OEP"/>
    <property type="match status" value="2"/>
</dbReference>
<dbReference type="PATRIC" id="fig|456.5.peg.2780"/>
<dbReference type="Proteomes" id="UP000055035">
    <property type="component" value="Unassembled WGS sequence"/>
</dbReference>
<keyword evidence="2" id="KW-0564">Palmitate</keyword>
<dbReference type="InterPro" id="IPR010131">
    <property type="entry name" value="MdtP/NodT-like"/>
</dbReference>
<organism evidence="3 4">
    <name type="scientific">Legionella jordanis</name>
    <dbReference type="NCBI Taxonomy" id="456"/>
    <lineage>
        <taxon>Bacteria</taxon>
        <taxon>Pseudomonadati</taxon>
        <taxon>Pseudomonadota</taxon>
        <taxon>Gammaproteobacteria</taxon>
        <taxon>Legionellales</taxon>
        <taxon>Legionellaceae</taxon>
        <taxon>Legionella</taxon>
    </lineage>
</organism>
<evidence type="ECO:0000256" key="1">
    <source>
        <dbReference type="ARBA" id="ARBA00007613"/>
    </source>
</evidence>
<proteinExistence type="inferred from homology"/>